<name>A0A7C5SYX0_9AQUI</name>
<accession>A0A7C5SYX0</accession>
<proteinExistence type="predicted"/>
<protein>
    <submittedName>
        <fullName evidence="1">Uncharacterized protein</fullName>
    </submittedName>
</protein>
<gene>
    <name evidence="1" type="ORF">ENN04_02070</name>
</gene>
<evidence type="ECO:0000313" key="1">
    <source>
        <dbReference type="EMBL" id="HHO73406.1"/>
    </source>
</evidence>
<dbReference type="EMBL" id="DSAC01000024">
    <property type="protein sequence ID" value="HHO73406.1"/>
    <property type="molecule type" value="Genomic_DNA"/>
</dbReference>
<reference evidence="1" key="1">
    <citation type="journal article" date="2020" name="mSystems">
        <title>Genome- and Community-Level Interaction Insights into Carbon Utilization and Element Cycling Functions of Hydrothermarchaeota in Hydrothermal Sediment.</title>
        <authorList>
            <person name="Zhou Z."/>
            <person name="Liu Y."/>
            <person name="Xu W."/>
            <person name="Pan J."/>
            <person name="Luo Z.H."/>
            <person name="Li M."/>
        </authorList>
    </citation>
    <scope>NUCLEOTIDE SEQUENCE [LARGE SCALE GENOMIC DNA]</scope>
    <source>
        <strain evidence="1">SpSt-114</strain>
    </source>
</reference>
<organism evidence="1">
    <name type="scientific">Thermocrinis ruber</name>
    <dbReference type="NCBI Taxonomy" id="75906"/>
    <lineage>
        <taxon>Bacteria</taxon>
        <taxon>Pseudomonadati</taxon>
        <taxon>Aquificota</taxon>
        <taxon>Aquificia</taxon>
        <taxon>Aquificales</taxon>
        <taxon>Aquificaceae</taxon>
        <taxon>Thermocrinis</taxon>
    </lineage>
</organism>
<sequence length="250" mass="28985">MLRPFLFGSVFVFFLYSCGIKASTQPLQPPIVEIKRLGEVVYLRSLEGEVIPEGFEKKEVGWVKKSLQGFCFKVKRVEGKSSDQCVGGLLEQEPTVKIDYRGDKAKVSFEGFDSYELYFSLEDPWSGKKTSQGIELERDYVERCYFVVGKKGKDYSKPVKFCLEPLPHPPIREVERLEYRIVGDSVYLLWSYEPDRFFKEFVIFEGDKEIGTTTGYIFELKKRDQQTTYKVKVRSIYGKESKGVEVLYNP</sequence>
<dbReference type="AlphaFoldDB" id="A0A7C5SYX0"/>
<dbReference type="PROSITE" id="PS51257">
    <property type="entry name" value="PROKAR_LIPOPROTEIN"/>
    <property type="match status" value="1"/>
</dbReference>
<comment type="caution">
    <text evidence="1">The sequence shown here is derived from an EMBL/GenBank/DDBJ whole genome shotgun (WGS) entry which is preliminary data.</text>
</comment>